<dbReference type="EnsemblBacteria" id="ABY34675">
    <property type="protein sequence ID" value="ABY34675"/>
    <property type="gene ID" value="Caur_1447"/>
</dbReference>
<keyword evidence="2" id="KW-1185">Reference proteome</keyword>
<proteinExistence type="predicted"/>
<dbReference type="Proteomes" id="UP000002008">
    <property type="component" value="Chromosome"/>
</dbReference>
<name>A9WAB6_CHLAA</name>
<dbReference type="EMBL" id="CP000909">
    <property type="protein sequence ID" value="ABY34675.1"/>
    <property type="molecule type" value="Genomic_DNA"/>
</dbReference>
<dbReference type="AlphaFoldDB" id="A9WAB6"/>
<organism evidence="1 2">
    <name type="scientific">Chloroflexus aurantiacus (strain ATCC 29366 / DSM 635 / J-10-fl)</name>
    <dbReference type="NCBI Taxonomy" id="324602"/>
    <lineage>
        <taxon>Bacteria</taxon>
        <taxon>Bacillati</taxon>
        <taxon>Chloroflexota</taxon>
        <taxon>Chloroflexia</taxon>
        <taxon>Chloroflexales</taxon>
        <taxon>Chloroflexineae</taxon>
        <taxon>Chloroflexaceae</taxon>
        <taxon>Chloroflexus</taxon>
    </lineage>
</organism>
<gene>
    <name evidence="1" type="ordered locus">Caur_1447</name>
</gene>
<evidence type="ECO:0000313" key="2">
    <source>
        <dbReference type="Proteomes" id="UP000002008"/>
    </source>
</evidence>
<sequence length="272" mass="30077">MRRLLVIVVLLCLIGVDHAALWFSPVHAHSAWRQVRAAPPTRPGPTIEAFVRPEFAARMRRLRSTILDAAARHNHPHLSGMSDREFAVVIATILYNENFGWAEELVPPLRMVTPLYQGAQQQLNLHGWGANFSVWPANLRPSVAAEILSGEVPLADGRVLRIPLQVTGSQIDPTTFSDQRALFAALTAEISNDELAVHYLAANLERGVWRAVMEGQPVSWRTLAAWHNQGIVDPVAIRNNPTARDYVRRAAAYVPLAKALFASSDQTGLRAV</sequence>
<dbReference type="RefSeq" id="WP_012257331.1">
    <property type="nucleotide sequence ID" value="NC_010175.1"/>
</dbReference>
<protein>
    <submittedName>
        <fullName evidence="1">Uncharacterized protein</fullName>
    </submittedName>
</protein>
<reference evidence="2" key="1">
    <citation type="journal article" date="2011" name="BMC Genomics">
        <title>Complete genome sequence of the filamentous anoxygenic phototrophic bacterium Chloroflexus aurantiacus.</title>
        <authorList>
            <person name="Tang K.H."/>
            <person name="Barry K."/>
            <person name="Chertkov O."/>
            <person name="Dalin E."/>
            <person name="Han C.S."/>
            <person name="Hauser L.J."/>
            <person name="Honchak B.M."/>
            <person name="Karbach L.E."/>
            <person name="Land M.L."/>
            <person name="Lapidus A."/>
            <person name="Larimer F.W."/>
            <person name="Mikhailova N."/>
            <person name="Pitluck S."/>
            <person name="Pierson B.K."/>
            <person name="Blankenship R.E."/>
        </authorList>
    </citation>
    <scope>NUCLEOTIDE SEQUENCE [LARGE SCALE GENOMIC DNA]</scope>
    <source>
        <strain evidence="2">ATCC 29366 / DSM 635 / J-10-fl</strain>
    </source>
</reference>
<accession>A9WAB6</accession>
<dbReference type="InParanoid" id="A9WAB6"/>
<dbReference type="KEGG" id="cau:Caur_1447"/>
<evidence type="ECO:0000313" key="1">
    <source>
        <dbReference type="EMBL" id="ABY34675.1"/>
    </source>
</evidence>
<dbReference type="PATRIC" id="fig|324602.8.peg.1647"/>
<dbReference type="HOGENOM" id="CLU_1029323_0_0_0"/>
<dbReference type="eggNOG" id="ENOG5030M82">
    <property type="taxonomic scope" value="Bacteria"/>
</dbReference>